<comment type="caution">
    <text evidence="1">The sequence shown here is derived from an EMBL/GenBank/DDBJ whole genome shotgun (WGS) entry which is preliminary data.</text>
</comment>
<dbReference type="AlphaFoldDB" id="A0A8S3TL34"/>
<evidence type="ECO:0000313" key="1">
    <source>
        <dbReference type="EMBL" id="CAG2229646.1"/>
    </source>
</evidence>
<gene>
    <name evidence="1" type="ORF">MEDL_42539</name>
</gene>
<name>A0A8S3TL34_MYTED</name>
<dbReference type="EMBL" id="CAJPWZ010002033">
    <property type="protein sequence ID" value="CAG2229646.1"/>
    <property type="molecule type" value="Genomic_DNA"/>
</dbReference>
<dbReference type="OrthoDB" id="10007683at2759"/>
<proteinExistence type="predicted"/>
<accession>A0A8S3TL34</accession>
<organism evidence="1 2">
    <name type="scientific">Mytilus edulis</name>
    <name type="common">Blue mussel</name>
    <dbReference type="NCBI Taxonomy" id="6550"/>
    <lineage>
        <taxon>Eukaryota</taxon>
        <taxon>Metazoa</taxon>
        <taxon>Spiralia</taxon>
        <taxon>Lophotrochozoa</taxon>
        <taxon>Mollusca</taxon>
        <taxon>Bivalvia</taxon>
        <taxon>Autobranchia</taxon>
        <taxon>Pteriomorphia</taxon>
        <taxon>Mytilida</taxon>
        <taxon>Mytiloidea</taxon>
        <taxon>Mytilidae</taxon>
        <taxon>Mytilinae</taxon>
        <taxon>Mytilus</taxon>
    </lineage>
</organism>
<sequence>MTDEDRECFESSIFAFAEKCWIRTSLGTAIPYGCNDKIDGVGILSSPRCSTVNTLQLFNTSARRNRSHGHRKYIPPALHTVTIDSLLTSVQKPLGIHHIRTKLYSIPLSKLSLLFQVAQNTSVTDSRSVLYRLVAIIMDIANHRLFKPVSTTSNNEEKRYFFKVEFANKGLDAVNISNIFHQKSVQKTIPEYFKNKATPVISYTYTKSIASKIFNHKRVLEAFNIKDTKSKPPDCSCASSQYNYSPAGHVITGDLGIVTNEQLRELLAKGPKYRIPQPINWKKNFKLLMDAVEDYARKWVKREPDEPELDTLSEWIKAIRSCIQRRIQKLRCNMSTRVTNPFKNPDVVDALSSLHDKYVVVPADKASNNIVFICRKHYLQCLTTELGINKTTGNPTYALTSFTKDEILQNHKSVLSFGINIKENEENLPSLYWIPKLHKTPYKERYIAGSSKCSTKHLSKVLTTILSTVKDGLQKYCDEIYSTSGVNQMWILKNSKDLLLNLRSQSLQFCSNIKTFDFSTLYTTIPHAQLKDRLHHLIKQSFFYKNGNRRYKFLVLGYNNSYFVKNHTESSKNILKMILSKCWTF</sequence>
<keyword evidence="2" id="KW-1185">Reference proteome</keyword>
<evidence type="ECO:0000313" key="2">
    <source>
        <dbReference type="Proteomes" id="UP000683360"/>
    </source>
</evidence>
<reference evidence="1" key="1">
    <citation type="submission" date="2021-03" db="EMBL/GenBank/DDBJ databases">
        <authorList>
            <person name="Bekaert M."/>
        </authorList>
    </citation>
    <scope>NUCLEOTIDE SEQUENCE</scope>
</reference>
<protein>
    <submittedName>
        <fullName evidence="1">Uncharacterized protein</fullName>
    </submittedName>
</protein>
<dbReference type="Proteomes" id="UP000683360">
    <property type="component" value="Unassembled WGS sequence"/>
</dbReference>